<keyword evidence="1" id="KW-0812">Transmembrane</keyword>
<organism evidence="3 4">
    <name type="scientific">Rothia santali</name>
    <dbReference type="NCBI Taxonomy" id="2949643"/>
    <lineage>
        <taxon>Bacteria</taxon>
        <taxon>Bacillati</taxon>
        <taxon>Actinomycetota</taxon>
        <taxon>Actinomycetes</taxon>
        <taxon>Micrococcales</taxon>
        <taxon>Micrococcaceae</taxon>
        <taxon>Rothia</taxon>
    </lineage>
</organism>
<gene>
    <name evidence="3" type="ORF">NBM05_05110</name>
</gene>
<dbReference type="AlphaFoldDB" id="A0A9X2HJI6"/>
<feature type="transmembrane region" description="Helical" evidence="1">
    <location>
        <begin position="12"/>
        <end position="33"/>
    </location>
</feature>
<proteinExistence type="predicted"/>
<dbReference type="Gene3D" id="3.40.50.1110">
    <property type="entry name" value="SGNH hydrolase"/>
    <property type="match status" value="1"/>
</dbReference>
<keyword evidence="4" id="KW-1185">Reference proteome</keyword>
<keyword evidence="1" id="KW-0472">Membrane</keyword>
<dbReference type="Pfam" id="PF13472">
    <property type="entry name" value="Lipase_GDSL_2"/>
    <property type="match status" value="1"/>
</dbReference>
<reference evidence="3" key="1">
    <citation type="submission" date="2022-06" db="EMBL/GenBank/DDBJ databases">
        <title>Rothia sp. isolated from sandalwood seedling.</title>
        <authorList>
            <person name="Tuikhar N."/>
            <person name="Kirdat K."/>
            <person name="Thorat V."/>
            <person name="Swetha P."/>
            <person name="Padma S."/>
            <person name="Sundararaj R."/>
            <person name="Yadav A."/>
        </authorList>
    </citation>
    <scope>NUCLEOTIDE SEQUENCE</scope>
    <source>
        <strain evidence="3">AR01</strain>
    </source>
</reference>
<evidence type="ECO:0000313" key="3">
    <source>
        <dbReference type="EMBL" id="MCP3425413.1"/>
    </source>
</evidence>
<dbReference type="Proteomes" id="UP001139502">
    <property type="component" value="Unassembled WGS sequence"/>
</dbReference>
<keyword evidence="1" id="KW-1133">Transmembrane helix</keyword>
<dbReference type="InterPro" id="IPR013830">
    <property type="entry name" value="SGNH_hydro"/>
</dbReference>
<dbReference type="InterPro" id="IPR013207">
    <property type="entry name" value="LGFP"/>
</dbReference>
<sequence>MHREDPPRRPRRRTIVVALGVVLLLAAGAWWLLSREEVVVRGGIADYYESAGVRDQLGEPEANERCGLAGGGCLQEFEHGTVYWAPGLETVHVAAGDILDHYTDAAGPDGDYGYPVTPVIHDDPTADFEYLRTHNPRSGEWFWLISAGGEDVVPVDASDAIGARWEADREELGAPTPETAEGERCTGEDLCRQSFRDADLIWSPATGTHAISGAFRARYEDSMGAPLGEERVNADGVTVQEFSRPAEGTYEVMTWTARDGAASHTVRGGLATLYAASGRSGGELGVPVSGESSGLRDGGVRQRFAHGDAYWTPRTGSAAVTSPTALRAWRAQDSEDGIWGYPTSSKRPLDGGWAQDFEGGTIEVSGDGYSRFVPDAELAEDPGAVLDGVAAQYDLGPARGGVEQLTGGVRYREFEGGVAVLGSSEGALAMSDAVFETWRTKSDVTGAPRMAKDDDGRLSTRFAKGTLAHFPERGDMVLRVSSRLGAGDALVIGDSQLGEGDHQGSWVAQAIRDNGYTPYYEAHGGIGVATDGSRIGFGSYYQGVVDRKWILPSGDPELIYIQGSGNDSYGTSSREIEDKLTQTIRTLKETYPQSRIVVTGLISKQDASSRNKVSDVLEKVAQDQGVTFVPLEGKITEWNSGSYLKDGLHFRAPDGHDYMAGKYAPYLERFLRR</sequence>
<dbReference type="CDD" id="cd00229">
    <property type="entry name" value="SGNH_hydrolase"/>
    <property type="match status" value="1"/>
</dbReference>
<accession>A0A9X2HJI6</accession>
<evidence type="ECO:0000313" key="4">
    <source>
        <dbReference type="Proteomes" id="UP001139502"/>
    </source>
</evidence>
<dbReference type="RefSeq" id="WP_254165606.1">
    <property type="nucleotide sequence ID" value="NZ_JANAFB010000008.1"/>
</dbReference>
<comment type="caution">
    <text evidence="3">The sequence shown here is derived from an EMBL/GenBank/DDBJ whole genome shotgun (WGS) entry which is preliminary data.</text>
</comment>
<protein>
    <submittedName>
        <fullName evidence="3">GDSL-type esterase/lipase family protein</fullName>
    </submittedName>
</protein>
<dbReference type="InterPro" id="IPR036514">
    <property type="entry name" value="SGNH_hydro_sf"/>
</dbReference>
<evidence type="ECO:0000256" key="1">
    <source>
        <dbReference type="SAM" id="Phobius"/>
    </source>
</evidence>
<dbReference type="EMBL" id="JANAFB010000008">
    <property type="protein sequence ID" value="MCP3425413.1"/>
    <property type="molecule type" value="Genomic_DNA"/>
</dbReference>
<dbReference type="Pfam" id="PF08310">
    <property type="entry name" value="LGFP"/>
    <property type="match status" value="3"/>
</dbReference>
<dbReference type="SUPFAM" id="SSF52266">
    <property type="entry name" value="SGNH hydrolase"/>
    <property type="match status" value="1"/>
</dbReference>
<evidence type="ECO:0000259" key="2">
    <source>
        <dbReference type="Pfam" id="PF13472"/>
    </source>
</evidence>
<name>A0A9X2HJI6_9MICC</name>
<feature type="domain" description="SGNH hydrolase-type esterase" evidence="2">
    <location>
        <begin position="498"/>
        <end position="651"/>
    </location>
</feature>